<evidence type="ECO:0000256" key="1">
    <source>
        <dbReference type="SAM" id="MobiDB-lite"/>
    </source>
</evidence>
<organism evidence="2 3">
    <name type="scientific">Parastrongyloides trichosuri</name>
    <name type="common">Possum-specific nematode worm</name>
    <dbReference type="NCBI Taxonomy" id="131310"/>
    <lineage>
        <taxon>Eukaryota</taxon>
        <taxon>Metazoa</taxon>
        <taxon>Ecdysozoa</taxon>
        <taxon>Nematoda</taxon>
        <taxon>Chromadorea</taxon>
        <taxon>Rhabditida</taxon>
        <taxon>Tylenchina</taxon>
        <taxon>Panagrolaimomorpha</taxon>
        <taxon>Strongyloidoidea</taxon>
        <taxon>Strongyloididae</taxon>
        <taxon>Parastrongyloides</taxon>
    </lineage>
</organism>
<feature type="compositionally biased region" description="Low complexity" evidence="1">
    <location>
        <begin position="38"/>
        <end position="54"/>
    </location>
</feature>
<dbReference type="AlphaFoldDB" id="A0A0N4ZZV2"/>
<evidence type="ECO:0000313" key="2">
    <source>
        <dbReference type="Proteomes" id="UP000038045"/>
    </source>
</evidence>
<feature type="region of interest" description="Disordered" evidence="1">
    <location>
        <begin position="1"/>
        <end position="141"/>
    </location>
</feature>
<proteinExistence type="predicted"/>
<sequence length="141" mass="14138">MGGAGGGRDDAGSRKPQGKHGTLRGCVSTRSLPDRSSRTNGSTAATGSAAYSRAPPAPGRHRPVETAPSRAAAPPAATSAASPAGTGPAHPPRFAAARHGLPVRRSAKRRRVPGRSAPHPPAAHRTTRPAPAPRAGARPPA</sequence>
<name>A0A0N4ZZV2_PARTI</name>
<reference evidence="3" key="1">
    <citation type="submission" date="2017-02" db="UniProtKB">
        <authorList>
            <consortium name="WormBaseParasite"/>
        </authorList>
    </citation>
    <scope>IDENTIFICATION</scope>
</reference>
<dbReference type="Proteomes" id="UP000038045">
    <property type="component" value="Unplaced"/>
</dbReference>
<accession>A0A0N4ZZV2</accession>
<keyword evidence="2" id="KW-1185">Reference proteome</keyword>
<evidence type="ECO:0000313" key="3">
    <source>
        <dbReference type="WBParaSite" id="PTRK_0001457300.1"/>
    </source>
</evidence>
<protein>
    <submittedName>
        <fullName evidence="3">Serine/arginine repetitive matrix protein 1-like</fullName>
    </submittedName>
</protein>
<feature type="compositionally biased region" description="Basic residues" evidence="1">
    <location>
        <begin position="101"/>
        <end position="113"/>
    </location>
</feature>
<dbReference type="WBParaSite" id="PTRK_0001457300.1">
    <property type="protein sequence ID" value="PTRK_0001457300.1"/>
    <property type="gene ID" value="PTRK_0001457300"/>
</dbReference>
<feature type="compositionally biased region" description="Low complexity" evidence="1">
    <location>
        <begin position="66"/>
        <end position="99"/>
    </location>
</feature>